<dbReference type="Gene3D" id="3.60.21.10">
    <property type="match status" value="1"/>
</dbReference>
<sequence>MIYFISDTHFFHKNRAKARGFTVSEMNNMLIRKWNRTVSNSDDVYILGDIFYGASIEEANQLLETLNGNKHLVIGNHDKHFLKKEKFNKNHFNEINHIIEFHYASYHFFLCHYPVIDWNRKRYGSIHLHGHVHENNEHQNVLGPQTYNVSVENIDYTPISIDTVIQIINKQIEQSSL</sequence>
<dbReference type="RefSeq" id="WP_138070485.1">
    <property type="nucleotide sequence ID" value="NZ_CP035309.1"/>
</dbReference>
<dbReference type="EMBL" id="CP047363">
    <property type="protein sequence ID" value="QIH77565.1"/>
    <property type="molecule type" value="Genomic_DNA"/>
</dbReference>
<dbReference type="GO" id="GO:0016787">
    <property type="term" value="F:hydrolase activity"/>
    <property type="evidence" value="ECO:0007669"/>
    <property type="project" value="UniProtKB-KW"/>
</dbReference>
<dbReference type="AlphaFoldDB" id="A0AAE6X149"/>
<accession>A0AAE6X149</accession>
<proteinExistence type="predicted"/>
<keyword evidence="1" id="KW-0378">Hydrolase</keyword>
<name>A0AAE6X149_9STAP</name>
<dbReference type="SUPFAM" id="SSF56300">
    <property type="entry name" value="Metallo-dependent phosphatases"/>
    <property type="match status" value="1"/>
</dbReference>
<reference evidence="1" key="1">
    <citation type="journal article" date="2020" name="Antimicrob. Agents Chemother.">
        <title>The novel macrolide resistance genes mef(D), msr(F) and msr(H) are present on resistance islands in Macrococcus canis, Macrococcus caseolyticus and Staphylococcus aureus.</title>
        <authorList>
            <person name="Schwendener S."/>
            <person name="Dona V."/>
            <person name="Perreten V."/>
        </authorList>
    </citation>
    <scope>NUCLEOTIDE SEQUENCE</scope>
    <source>
        <strain evidence="1">Epi0076A</strain>
    </source>
</reference>
<dbReference type="InterPro" id="IPR029052">
    <property type="entry name" value="Metallo-depent_PP-like"/>
</dbReference>
<dbReference type="Proteomes" id="UP000501122">
    <property type="component" value="Chromosome"/>
</dbReference>
<organism evidence="1 2">
    <name type="scientific">Macrococcoides canis</name>
    <dbReference type="NCBI Taxonomy" id="1855823"/>
    <lineage>
        <taxon>Bacteria</taxon>
        <taxon>Bacillati</taxon>
        <taxon>Bacillota</taxon>
        <taxon>Bacilli</taxon>
        <taxon>Bacillales</taxon>
        <taxon>Staphylococcaceae</taxon>
        <taxon>Macrococcoides</taxon>
    </lineage>
</organism>
<protein>
    <submittedName>
        <fullName evidence="1">Hydrolase</fullName>
    </submittedName>
</protein>
<gene>
    <name evidence="1" type="ORF">GTN30_02705</name>
</gene>
<evidence type="ECO:0000313" key="2">
    <source>
        <dbReference type="Proteomes" id="UP000501122"/>
    </source>
</evidence>
<evidence type="ECO:0000313" key="1">
    <source>
        <dbReference type="EMBL" id="QIH77565.1"/>
    </source>
</evidence>